<dbReference type="InterPro" id="IPR013094">
    <property type="entry name" value="AB_hydrolase_3"/>
</dbReference>
<dbReference type="InterPro" id="IPR029058">
    <property type="entry name" value="AB_hydrolase_fold"/>
</dbReference>
<dbReference type="GO" id="GO:0016787">
    <property type="term" value="F:hydrolase activity"/>
    <property type="evidence" value="ECO:0007669"/>
    <property type="project" value="UniProtKB-KW"/>
</dbReference>
<evidence type="ECO:0000313" key="5">
    <source>
        <dbReference type="EMBL" id="KAF6225813.1"/>
    </source>
</evidence>
<protein>
    <recommendedName>
        <fullName evidence="4">Alpha/beta hydrolase fold-3 domain-containing protein</fullName>
    </recommendedName>
</protein>
<evidence type="ECO:0000313" key="6">
    <source>
        <dbReference type="Proteomes" id="UP000593566"/>
    </source>
</evidence>
<evidence type="ECO:0000256" key="3">
    <source>
        <dbReference type="PROSITE-ProRule" id="PRU10038"/>
    </source>
</evidence>
<dbReference type="PROSITE" id="PS01174">
    <property type="entry name" value="LIPASE_GDXG_SER"/>
    <property type="match status" value="1"/>
</dbReference>
<evidence type="ECO:0000259" key="4">
    <source>
        <dbReference type="Pfam" id="PF07859"/>
    </source>
</evidence>
<dbReference type="AlphaFoldDB" id="A0A8H6FFD0"/>
<dbReference type="SUPFAM" id="SSF53474">
    <property type="entry name" value="alpha/beta-Hydrolases"/>
    <property type="match status" value="1"/>
</dbReference>
<dbReference type="InterPro" id="IPR033140">
    <property type="entry name" value="Lipase_GDXG_put_SER_AS"/>
</dbReference>
<dbReference type="InterPro" id="IPR002168">
    <property type="entry name" value="Lipase_GDXG_HIS_AS"/>
</dbReference>
<evidence type="ECO:0000256" key="1">
    <source>
        <dbReference type="ARBA" id="ARBA00010515"/>
    </source>
</evidence>
<comment type="similarity">
    <text evidence="1">Belongs to the 'GDXG' lipolytic enzyme family.</text>
</comment>
<proteinExistence type="inferred from homology"/>
<dbReference type="Pfam" id="PF07859">
    <property type="entry name" value="Abhydrolase_3"/>
    <property type="match status" value="1"/>
</dbReference>
<gene>
    <name evidence="5" type="ORF">HO133_009815</name>
</gene>
<feature type="active site" evidence="3">
    <location>
        <position position="240"/>
    </location>
</feature>
<sequence>MDLSSPAAIARLILPKVPLMLQIAVWHSLRIPQTATKWDLKTELIVKTLRSMLNSSHPTPISEQQRTSLHDPGIKGKMWISKTTFPAPEQDHVLRILHQAVEDLKEPGERYTPAVMAAVEVEWTGYRANVDNHRQRPDLSERQHYSKLMSEVRSDVTLLYFHGGAFFMMDPSTHRATTSHLAHLTNGRVLSVRYRLAPQNPFPAALLDALIAYLSLLYPPSAESFHSPVPAPHIVLAGDSAGGNICVSLVQLLLQINRSTTKSILFHNHTIDLPLPLPAACSTMAAWLDITRSMPSVTANARYDYLPPPFSREYASTFPHCEAWPTDPPRGDLYSDTSILSHPLVSPLTAKDWTGSCPLWFSYGEEMLADEVQVVASKAAKQGVTVVSEQWEAMPHCFALILLGSSMSKKAYQNWGAFCQDAVKGENSRTRGLWIEAKTGKEKEVDIENICRLSDGEIKERMEAAKAARHLGGEGEGKLLPKL</sequence>
<dbReference type="PANTHER" id="PTHR48081">
    <property type="entry name" value="AB HYDROLASE SUPERFAMILY PROTEIN C4A8.06C"/>
    <property type="match status" value="1"/>
</dbReference>
<comment type="caution">
    <text evidence="5">The sequence shown here is derived from an EMBL/GenBank/DDBJ whole genome shotgun (WGS) entry which is preliminary data.</text>
</comment>
<keyword evidence="6" id="KW-1185">Reference proteome</keyword>
<keyword evidence="2" id="KW-0378">Hydrolase</keyword>
<evidence type="ECO:0000256" key="2">
    <source>
        <dbReference type="ARBA" id="ARBA00022801"/>
    </source>
</evidence>
<dbReference type="EMBL" id="JACCJB010000007">
    <property type="protein sequence ID" value="KAF6225813.1"/>
    <property type="molecule type" value="Genomic_DNA"/>
</dbReference>
<dbReference type="Proteomes" id="UP000593566">
    <property type="component" value="Unassembled WGS sequence"/>
</dbReference>
<name>A0A8H6FFD0_9LECA</name>
<dbReference type="GeneID" id="59338210"/>
<organism evidence="5 6">
    <name type="scientific">Letharia lupina</name>
    <dbReference type="NCBI Taxonomy" id="560253"/>
    <lineage>
        <taxon>Eukaryota</taxon>
        <taxon>Fungi</taxon>
        <taxon>Dikarya</taxon>
        <taxon>Ascomycota</taxon>
        <taxon>Pezizomycotina</taxon>
        <taxon>Lecanoromycetes</taxon>
        <taxon>OSLEUM clade</taxon>
        <taxon>Lecanoromycetidae</taxon>
        <taxon>Lecanorales</taxon>
        <taxon>Lecanorineae</taxon>
        <taxon>Parmeliaceae</taxon>
        <taxon>Letharia</taxon>
    </lineage>
</organism>
<dbReference type="PROSITE" id="PS01173">
    <property type="entry name" value="LIPASE_GDXG_HIS"/>
    <property type="match status" value="1"/>
</dbReference>
<accession>A0A8H6FFD0</accession>
<dbReference type="InterPro" id="IPR050300">
    <property type="entry name" value="GDXG_lipolytic_enzyme"/>
</dbReference>
<dbReference type="RefSeq" id="XP_037154522.1">
    <property type="nucleotide sequence ID" value="XM_037300674.1"/>
</dbReference>
<reference evidence="5 6" key="1">
    <citation type="journal article" date="2020" name="Genomics">
        <title>Complete, high-quality genomes from long-read metagenomic sequencing of two wolf lichen thalli reveals enigmatic genome architecture.</title>
        <authorList>
            <person name="McKenzie S.K."/>
            <person name="Walston R.F."/>
            <person name="Allen J.L."/>
        </authorList>
    </citation>
    <scope>NUCLEOTIDE SEQUENCE [LARGE SCALE GENOMIC DNA]</scope>
    <source>
        <strain evidence="5">WasteWater1</strain>
    </source>
</reference>
<dbReference type="PANTHER" id="PTHR48081:SF25">
    <property type="entry name" value="PUTATIVE (AFU_ORTHOLOGUE AFUA_3G11560)-RELATED"/>
    <property type="match status" value="1"/>
</dbReference>
<feature type="domain" description="Alpha/beta hydrolase fold-3" evidence="4">
    <location>
        <begin position="158"/>
        <end position="399"/>
    </location>
</feature>
<dbReference type="Gene3D" id="3.40.50.1820">
    <property type="entry name" value="alpha/beta hydrolase"/>
    <property type="match status" value="1"/>
</dbReference>